<keyword evidence="2" id="KW-1185">Reference proteome</keyword>
<dbReference type="OrthoDB" id="690771at2759"/>
<name>A0A9N7NLQ1_STRHE</name>
<evidence type="ECO:0000313" key="2">
    <source>
        <dbReference type="Proteomes" id="UP001153555"/>
    </source>
</evidence>
<dbReference type="AlphaFoldDB" id="A0A9N7NLQ1"/>
<protein>
    <submittedName>
        <fullName evidence="1">Uncharacterized protein</fullName>
    </submittedName>
</protein>
<accession>A0A9N7NLQ1</accession>
<dbReference type="PANTHER" id="PTHR33978:SF18">
    <property type="entry name" value="OS01G0656300 PROTEIN"/>
    <property type="match status" value="1"/>
</dbReference>
<dbReference type="EMBL" id="CACSLK010027832">
    <property type="protein sequence ID" value="CAA0831360.1"/>
    <property type="molecule type" value="Genomic_DNA"/>
</dbReference>
<dbReference type="PANTHER" id="PTHR33978">
    <property type="entry name" value="SERINE/THREONINE-KINASE"/>
    <property type="match status" value="1"/>
</dbReference>
<dbReference type="Proteomes" id="UP001153555">
    <property type="component" value="Unassembled WGS sequence"/>
</dbReference>
<reference evidence="1" key="1">
    <citation type="submission" date="2019-12" db="EMBL/GenBank/DDBJ databases">
        <authorList>
            <person name="Scholes J."/>
        </authorList>
    </citation>
    <scope>NUCLEOTIDE SEQUENCE</scope>
</reference>
<organism evidence="1 2">
    <name type="scientific">Striga hermonthica</name>
    <name type="common">Purple witchweed</name>
    <name type="synonym">Buchnera hermonthica</name>
    <dbReference type="NCBI Taxonomy" id="68872"/>
    <lineage>
        <taxon>Eukaryota</taxon>
        <taxon>Viridiplantae</taxon>
        <taxon>Streptophyta</taxon>
        <taxon>Embryophyta</taxon>
        <taxon>Tracheophyta</taxon>
        <taxon>Spermatophyta</taxon>
        <taxon>Magnoliopsida</taxon>
        <taxon>eudicotyledons</taxon>
        <taxon>Gunneridae</taxon>
        <taxon>Pentapetalae</taxon>
        <taxon>asterids</taxon>
        <taxon>lamiids</taxon>
        <taxon>Lamiales</taxon>
        <taxon>Orobanchaceae</taxon>
        <taxon>Buchnereae</taxon>
        <taxon>Striga</taxon>
    </lineage>
</organism>
<sequence>MKQIQESQGRKKASVQEDMKMWDCGSPLYDSYELVAVSNIIERHFIILPNYLRESRKVAAFVPAALTSSAVTNPVANLLAVVSGGKEVKERGRQKKIGIAKFFSYVKSPWKK</sequence>
<proteinExistence type="predicted"/>
<evidence type="ECO:0000313" key="1">
    <source>
        <dbReference type="EMBL" id="CAA0831360.1"/>
    </source>
</evidence>
<gene>
    <name evidence="1" type="ORF">SHERM_26709</name>
</gene>
<comment type="caution">
    <text evidence="1">The sequence shown here is derived from an EMBL/GenBank/DDBJ whole genome shotgun (WGS) entry which is preliminary data.</text>
</comment>